<evidence type="ECO:0000313" key="2">
    <source>
        <dbReference type="Proteomes" id="UP000198508"/>
    </source>
</evidence>
<evidence type="ECO:0000313" key="1">
    <source>
        <dbReference type="EMBL" id="SET70883.1"/>
    </source>
</evidence>
<name>A0A1I0GIA0_9FIRM</name>
<dbReference type="RefSeq" id="WP_092364128.1">
    <property type="nucleotide sequence ID" value="NZ_FOIM01000012.1"/>
</dbReference>
<accession>A0A1I0GIA0</accession>
<dbReference type="Proteomes" id="UP000198508">
    <property type="component" value="Unassembled WGS sequence"/>
</dbReference>
<gene>
    <name evidence="1" type="ORF">SAMN05216313_11213</name>
</gene>
<reference evidence="2" key="1">
    <citation type="submission" date="2016-10" db="EMBL/GenBank/DDBJ databases">
        <authorList>
            <person name="Varghese N."/>
            <person name="Submissions S."/>
        </authorList>
    </citation>
    <scope>NUCLEOTIDE SEQUENCE [LARGE SCALE GENOMIC DNA]</scope>
    <source>
        <strain evidence="2">NLAE-zl-G277</strain>
    </source>
</reference>
<protein>
    <submittedName>
        <fullName evidence="1">Uncharacterized protein</fullName>
    </submittedName>
</protein>
<organism evidence="1 2">
    <name type="scientific">Enterocloster lavalensis</name>
    <dbReference type="NCBI Taxonomy" id="460384"/>
    <lineage>
        <taxon>Bacteria</taxon>
        <taxon>Bacillati</taxon>
        <taxon>Bacillota</taxon>
        <taxon>Clostridia</taxon>
        <taxon>Lachnospirales</taxon>
        <taxon>Lachnospiraceae</taxon>
        <taxon>Enterocloster</taxon>
    </lineage>
</organism>
<proteinExistence type="predicted"/>
<keyword evidence="2" id="KW-1185">Reference proteome</keyword>
<dbReference type="AlphaFoldDB" id="A0A1I0GIA0"/>
<dbReference type="EMBL" id="FOIM01000012">
    <property type="protein sequence ID" value="SET70883.1"/>
    <property type="molecule type" value="Genomic_DNA"/>
</dbReference>
<sequence>MTKRVYVIASFNPDGKVMPLWLRLSLDKGAPAYKIIDCKCLSMPNRYANYADFRCIATAGQHTHEVTLRFYAQECKWYLTVNNSSSLAVE</sequence>